<sequence length="219" mass="22918">MASDEYPPYIPMPSLGHELGLMFGFLSLCIVVMGAYVALWRVSQTRLDAQDLARRKAFRNKNPALVTTTSITAGRNPSPTRDTTTTSTPKTVAQEKMLDRVPMPENRAELPVHGMEIYATVKGNASTSQIRSPLGQSTLSPVSPVSPLGSGGLAGRAVGSVSPVGGGIALECIVGMALEGGRSLGQGPFRDGFRSAGPARRFRGGSGPAVEIGPAPSRE</sequence>
<name>A0A1V6XN51_PENNA</name>
<dbReference type="OrthoDB" id="10259024at2759"/>
<keyword evidence="2" id="KW-1133">Transmembrane helix</keyword>
<dbReference type="AlphaFoldDB" id="A0A1V6XN51"/>
<keyword evidence="5" id="KW-1185">Reference proteome</keyword>
<evidence type="ECO:0000256" key="2">
    <source>
        <dbReference type="SAM" id="Phobius"/>
    </source>
</evidence>
<protein>
    <submittedName>
        <fullName evidence="4">Uncharacterized protein</fullName>
    </submittedName>
</protein>
<dbReference type="STRING" id="60175.A0A1V6XN51"/>
<dbReference type="OMA" id="GHELGLM"/>
<dbReference type="EMBL" id="MOOB01000066">
    <property type="protein sequence ID" value="OQE76594.1"/>
    <property type="molecule type" value="Genomic_DNA"/>
</dbReference>
<keyword evidence="2" id="KW-0812">Transmembrane</keyword>
<dbReference type="Proteomes" id="UP000191691">
    <property type="component" value="Unassembled WGS sequence"/>
</dbReference>
<gene>
    <name evidence="4" type="ORF">PENNAL_c0066G11897</name>
    <name evidence="3" type="ORF">PNAL_LOCUS8950</name>
</gene>
<feature type="transmembrane region" description="Helical" evidence="2">
    <location>
        <begin position="20"/>
        <end position="39"/>
    </location>
</feature>
<evidence type="ECO:0000313" key="5">
    <source>
        <dbReference type="Proteomes" id="UP000191691"/>
    </source>
</evidence>
<organism evidence="4 5">
    <name type="scientific">Penicillium nalgiovense</name>
    <dbReference type="NCBI Taxonomy" id="60175"/>
    <lineage>
        <taxon>Eukaryota</taxon>
        <taxon>Fungi</taxon>
        <taxon>Dikarya</taxon>
        <taxon>Ascomycota</taxon>
        <taxon>Pezizomycotina</taxon>
        <taxon>Eurotiomycetes</taxon>
        <taxon>Eurotiomycetidae</taxon>
        <taxon>Eurotiales</taxon>
        <taxon>Aspergillaceae</taxon>
        <taxon>Penicillium</taxon>
    </lineage>
</organism>
<dbReference type="Proteomes" id="UP001153461">
    <property type="component" value="Unassembled WGS sequence"/>
</dbReference>
<comment type="caution">
    <text evidence="4">The sequence shown here is derived from an EMBL/GenBank/DDBJ whole genome shotgun (WGS) entry which is preliminary data.</text>
</comment>
<proteinExistence type="predicted"/>
<keyword evidence="2" id="KW-0472">Membrane</keyword>
<evidence type="ECO:0000256" key="1">
    <source>
        <dbReference type="SAM" id="MobiDB-lite"/>
    </source>
</evidence>
<reference evidence="5" key="2">
    <citation type="journal article" date="2017" name="Nat. Microbiol.">
        <title>Global analysis of biosynthetic gene clusters reveals vast potential of secondary metabolite production in Penicillium species.</title>
        <authorList>
            <person name="Nielsen J.C."/>
            <person name="Grijseels S."/>
            <person name="Prigent S."/>
            <person name="Ji B."/>
            <person name="Dainat J."/>
            <person name="Nielsen K.F."/>
            <person name="Frisvad J.C."/>
            <person name="Workman M."/>
            <person name="Nielsen J."/>
        </authorList>
    </citation>
    <scope>NUCLEOTIDE SEQUENCE [LARGE SCALE GENOMIC DNA]</scope>
    <source>
        <strain evidence="5">IBT 13039</strain>
    </source>
</reference>
<evidence type="ECO:0000313" key="4">
    <source>
        <dbReference type="EMBL" id="OQE76594.1"/>
    </source>
</evidence>
<accession>A0A1V6XN51</accession>
<reference evidence="3" key="3">
    <citation type="submission" date="2021-07" db="EMBL/GenBank/DDBJ databases">
        <authorList>
            <person name="Branca A.L. A."/>
        </authorList>
    </citation>
    <scope>NUCLEOTIDE SEQUENCE</scope>
</reference>
<feature type="region of interest" description="Disordered" evidence="1">
    <location>
        <begin position="184"/>
        <end position="219"/>
    </location>
</feature>
<evidence type="ECO:0000313" key="3">
    <source>
        <dbReference type="EMBL" id="CAG8261051.1"/>
    </source>
</evidence>
<reference evidence="4" key="1">
    <citation type="submission" date="2016-10" db="EMBL/GenBank/DDBJ databases">
        <title>Uncovering the secondary metabolism of Penicillium species provides insights into the evolution of 6-MSA pathways.</title>
        <authorList>
            <person name="Nielsen J.C."/>
            <person name="Nielsen J."/>
        </authorList>
    </citation>
    <scope>NUCLEOTIDE SEQUENCE [LARGE SCALE GENOMIC DNA]</scope>
    <source>
        <strain evidence="4">IBT 13039</strain>
    </source>
</reference>
<feature type="region of interest" description="Disordered" evidence="1">
    <location>
        <begin position="69"/>
        <end position="90"/>
    </location>
</feature>
<dbReference type="EMBL" id="CAJVNV010000611">
    <property type="protein sequence ID" value="CAG8261051.1"/>
    <property type="molecule type" value="Genomic_DNA"/>
</dbReference>
<feature type="compositionally biased region" description="Low complexity" evidence="1">
    <location>
        <begin position="77"/>
        <end position="90"/>
    </location>
</feature>